<sequence length="79" mass="9095">MMVGELLVVNNQTLRSDLTYEIREEMHSLIAASETRMTTLVKQEIKGVREDIQLLRTEVVEIIDESILPQITDLQLRIA</sequence>
<reference evidence="1 2" key="1">
    <citation type="journal article" date="2015" name="Nature">
        <title>rRNA introns, odd ribosomes, and small enigmatic genomes across a large radiation of phyla.</title>
        <authorList>
            <person name="Brown C.T."/>
            <person name="Hug L.A."/>
            <person name="Thomas B.C."/>
            <person name="Sharon I."/>
            <person name="Castelle C.J."/>
            <person name="Singh A."/>
            <person name="Wilkins M.J."/>
            <person name="Williams K.H."/>
            <person name="Banfield J.F."/>
        </authorList>
    </citation>
    <scope>NUCLEOTIDE SEQUENCE [LARGE SCALE GENOMIC DNA]</scope>
</reference>
<evidence type="ECO:0000313" key="1">
    <source>
        <dbReference type="EMBL" id="KKW29326.1"/>
    </source>
</evidence>
<gene>
    <name evidence="1" type="ORF">UY72_C0049G0003</name>
</gene>
<name>A0A0G1XEE4_9BACT</name>
<protein>
    <submittedName>
        <fullName evidence="1">Uncharacterized protein</fullName>
    </submittedName>
</protein>
<evidence type="ECO:0000313" key="2">
    <source>
        <dbReference type="Proteomes" id="UP000034846"/>
    </source>
</evidence>
<comment type="caution">
    <text evidence="1">The sequence shown here is derived from an EMBL/GenBank/DDBJ whole genome shotgun (WGS) entry which is preliminary data.</text>
</comment>
<proteinExistence type="predicted"/>
<dbReference type="Proteomes" id="UP000034846">
    <property type="component" value="Unassembled WGS sequence"/>
</dbReference>
<accession>A0A0G1XEE4</accession>
<organism evidence="1 2">
    <name type="scientific">Candidatus Uhrbacteria bacterium GW2011_GWD2_52_7</name>
    <dbReference type="NCBI Taxonomy" id="1618989"/>
    <lineage>
        <taxon>Bacteria</taxon>
        <taxon>Candidatus Uhriibacteriota</taxon>
    </lineage>
</organism>
<dbReference type="AlphaFoldDB" id="A0A0G1XEE4"/>
<dbReference type="EMBL" id="LCRD01000049">
    <property type="protein sequence ID" value="KKW29326.1"/>
    <property type="molecule type" value="Genomic_DNA"/>
</dbReference>